<dbReference type="Pfam" id="PF08544">
    <property type="entry name" value="GHMP_kinases_C"/>
    <property type="match status" value="1"/>
</dbReference>
<feature type="active site" evidence="9">
    <location>
        <position position="136"/>
    </location>
</feature>
<dbReference type="PIRSF" id="PIRSF010376">
    <property type="entry name" value="IspE"/>
    <property type="match status" value="1"/>
</dbReference>
<dbReference type="Pfam" id="PF00288">
    <property type="entry name" value="GHMP_kinases_N"/>
    <property type="match status" value="1"/>
</dbReference>
<feature type="domain" description="GHMP kinase N-terminal" evidence="10">
    <location>
        <begin position="66"/>
        <end position="143"/>
    </location>
</feature>
<organism evidence="12 13">
    <name type="scientific">Geoalkalibacter subterraneus</name>
    <dbReference type="NCBI Taxonomy" id="483547"/>
    <lineage>
        <taxon>Bacteria</taxon>
        <taxon>Pseudomonadati</taxon>
        <taxon>Thermodesulfobacteriota</taxon>
        <taxon>Desulfuromonadia</taxon>
        <taxon>Desulfuromonadales</taxon>
        <taxon>Geoalkalibacteraceae</taxon>
        <taxon>Geoalkalibacter</taxon>
    </lineage>
</organism>
<dbReference type="InterPro" id="IPR020568">
    <property type="entry name" value="Ribosomal_Su5_D2-typ_SF"/>
</dbReference>
<feature type="active site" evidence="9">
    <location>
        <position position="10"/>
    </location>
</feature>
<keyword evidence="5 9" id="KW-0547">Nucleotide-binding</keyword>
<dbReference type="SUPFAM" id="SSF54211">
    <property type="entry name" value="Ribosomal protein S5 domain 2-like"/>
    <property type="match status" value="1"/>
</dbReference>
<evidence type="ECO:0000256" key="1">
    <source>
        <dbReference type="ARBA" id="ARBA00009684"/>
    </source>
</evidence>
<dbReference type="InterPro" id="IPR014721">
    <property type="entry name" value="Ribsml_uS5_D2-typ_fold_subgr"/>
</dbReference>
<evidence type="ECO:0000256" key="8">
    <source>
        <dbReference type="ARBA" id="ARBA00032554"/>
    </source>
</evidence>
<keyword evidence="4 9" id="KW-0808">Transferase</keyword>
<protein>
    <recommendedName>
        <fullName evidence="3 9">4-diphosphocytidyl-2-C-methyl-D-erythritol kinase</fullName>
        <shortName evidence="9">CMK</shortName>
        <ecNumber evidence="2 9">2.7.1.148</ecNumber>
    </recommendedName>
    <alternativeName>
        <fullName evidence="8 9">4-(cytidine-5'-diphospho)-2-C-methyl-D-erythritol kinase</fullName>
    </alternativeName>
</protein>
<dbReference type="RefSeq" id="WP_040199646.1">
    <property type="nucleotide sequence ID" value="NZ_CP010311.1"/>
</dbReference>
<evidence type="ECO:0000256" key="5">
    <source>
        <dbReference type="ARBA" id="ARBA00022741"/>
    </source>
</evidence>
<comment type="function">
    <text evidence="9">Catalyzes the phosphorylation of the position 2 hydroxy group of 4-diphosphocytidyl-2C-methyl-D-erythritol.</text>
</comment>
<dbReference type="EC" id="2.7.1.148" evidence="2 9"/>
<dbReference type="NCBIfam" id="TIGR00154">
    <property type="entry name" value="ispE"/>
    <property type="match status" value="1"/>
</dbReference>
<dbReference type="EMBL" id="CP010311">
    <property type="protein sequence ID" value="AJF06139.1"/>
    <property type="molecule type" value="Genomic_DNA"/>
</dbReference>
<dbReference type="InterPro" id="IPR004424">
    <property type="entry name" value="IspE"/>
</dbReference>
<dbReference type="OrthoDB" id="9809438at2"/>
<dbReference type="InterPro" id="IPR006204">
    <property type="entry name" value="GHMP_kinase_N_dom"/>
</dbReference>
<keyword evidence="9" id="KW-0414">Isoprene biosynthesis</keyword>
<dbReference type="PANTHER" id="PTHR43527">
    <property type="entry name" value="4-DIPHOSPHOCYTIDYL-2-C-METHYL-D-ERYTHRITOL KINASE, CHLOROPLASTIC"/>
    <property type="match status" value="1"/>
</dbReference>
<reference evidence="12 13" key="1">
    <citation type="journal article" date="2015" name="Genome Announc.">
        <title>Genomes of Geoalkalibacter ferrihydriticus Z-0531T and Geoalkalibacter subterraneus Red1T, Two Haloalkaliphilic Metal-Reducing Deltaproteobacteria.</title>
        <authorList>
            <person name="Badalamenti J.P."/>
            <person name="Krajmalnik-Brown R."/>
            <person name="Torres C.I."/>
            <person name="Bond D.R."/>
        </authorList>
    </citation>
    <scope>NUCLEOTIDE SEQUENCE [LARGE SCALE GENOMIC DNA]</scope>
    <source>
        <strain evidence="12 13">Red1</strain>
    </source>
</reference>
<dbReference type="Proteomes" id="UP000035036">
    <property type="component" value="Chromosome"/>
</dbReference>
<dbReference type="UniPathway" id="UPA00056">
    <property type="reaction ID" value="UER00094"/>
</dbReference>
<evidence type="ECO:0000256" key="9">
    <source>
        <dbReference type="HAMAP-Rule" id="MF_00061"/>
    </source>
</evidence>
<keyword evidence="13" id="KW-1185">Reference proteome</keyword>
<dbReference type="PANTHER" id="PTHR43527:SF2">
    <property type="entry name" value="4-DIPHOSPHOCYTIDYL-2-C-METHYL-D-ERYTHRITOL KINASE, CHLOROPLASTIC"/>
    <property type="match status" value="1"/>
</dbReference>
<evidence type="ECO:0000313" key="12">
    <source>
        <dbReference type="EMBL" id="AJF06139.1"/>
    </source>
</evidence>
<sequence length="286" mass="30782">MERVFLAPAKINLCLHVLGRRSNGYHELLMLMQPVSLTDRVTLRLLDEPVFEVECPEVQLAEGEQNIALRAARAVFARVGCGGGVRVRVDKKIPVAAGLGGGSSDAATVLTGLNGMLGSPLSTESLMCEALKLGADVPFFVQGTSSWARGVGERLDPVDKMPAVWYVLVNPGFAVSTAWVYGNLGLTSPGDVAKLPEFSGLTDDLLRLLHNDLERVTVARYPEVDRIKRALLEQGALGALMSGSGPTVFGVFSEKDRATAAYERLRSVSGWSVFLVQPLRSPTVYV</sequence>
<dbReference type="GO" id="GO:0016114">
    <property type="term" value="P:terpenoid biosynthetic process"/>
    <property type="evidence" value="ECO:0007669"/>
    <property type="project" value="UniProtKB-UniRule"/>
</dbReference>
<dbReference type="InterPro" id="IPR036554">
    <property type="entry name" value="GHMP_kinase_C_sf"/>
</dbReference>
<dbReference type="STRING" id="483547.GSUB_05570"/>
<keyword evidence="6 9" id="KW-0418">Kinase</keyword>
<dbReference type="GO" id="GO:0005524">
    <property type="term" value="F:ATP binding"/>
    <property type="evidence" value="ECO:0007669"/>
    <property type="project" value="UniProtKB-UniRule"/>
</dbReference>
<dbReference type="NCBIfam" id="NF011202">
    <property type="entry name" value="PRK14608.1"/>
    <property type="match status" value="1"/>
</dbReference>
<keyword evidence="7 9" id="KW-0067">ATP-binding</keyword>
<evidence type="ECO:0000313" key="13">
    <source>
        <dbReference type="Proteomes" id="UP000035036"/>
    </source>
</evidence>
<dbReference type="GO" id="GO:0019288">
    <property type="term" value="P:isopentenyl diphosphate biosynthetic process, methylerythritol 4-phosphate pathway"/>
    <property type="evidence" value="ECO:0007669"/>
    <property type="project" value="UniProtKB-UniRule"/>
</dbReference>
<dbReference type="HAMAP" id="MF_00061">
    <property type="entry name" value="IspE"/>
    <property type="match status" value="1"/>
</dbReference>
<dbReference type="Gene3D" id="3.30.230.10">
    <property type="match status" value="1"/>
</dbReference>
<evidence type="ECO:0000259" key="10">
    <source>
        <dbReference type="Pfam" id="PF00288"/>
    </source>
</evidence>
<dbReference type="GO" id="GO:0050515">
    <property type="term" value="F:4-(cytidine 5'-diphospho)-2-C-methyl-D-erythritol kinase activity"/>
    <property type="evidence" value="ECO:0007669"/>
    <property type="project" value="UniProtKB-UniRule"/>
</dbReference>
<evidence type="ECO:0000256" key="7">
    <source>
        <dbReference type="ARBA" id="ARBA00022840"/>
    </source>
</evidence>
<accession>A0A0B5FNE7</accession>
<evidence type="ECO:0000256" key="2">
    <source>
        <dbReference type="ARBA" id="ARBA00012052"/>
    </source>
</evidence>
<evidence type="ECO:0000259" key="11">
    <source>
        <dbReference type="Pfam" id="PF08544"/>
    </source>
</evidence>
<dbReference type="AlphaFoldDB" id="A0A0B5FNE7"/>
<dbReference type="InterPro" id="IPR013750">
    <property type="entry name" value="GHMP_kinase_C_dom"/>
</dbReference>
<evidence type="ECO:0000256" key="3">
    <source>
        <dbReference type="ARBA" id="ARBA00017473"/>
    </source>
</evidence>
<dbReference type="Gene3D" id="3.30.70.890">
    <property type="entry name" value="GHMP kinase, C-terminal domain"/>
    <property type="match status" value="1"/>
</dbReference>
<comment type="similarity">
    <text evidence="1 9">Belongs to the GHMP kinase family. IspE subfamily.</text>
</comment>
<evidence type="ECO:0000256" key="6">
    <source>
        <dbReference type="ARBA" id="ARBA00022777"/>
    </source>
</evidence>
<comment type="catalytic activity">
    <reaction evidence="9">
        <text>4-CDP-2-C-methyl-D-erythritol + ATP = 4-CDP-2-C-methyl-D-erythritol 2-phosphate + ADP + H(+)</text>
        <dbReference type="Rhea" id="RHEA:18437"/>
        <dbReference type="ChEBI" id="CHEBI:15378"/>
        <dbReference type="ChEBI" id="CHEBI:30616"/>
        <dbReference type="ChEBI" id="CHEBI:57823"/>
        <dbReference type="ChEBI" id="CHEBI:57919"/>
        <dbReference type="ChEBI" id="CHEBI:456216"/>
        <dbReference type="EC" id="2.7.1.148"/>
    </reaction>
</comment>
<evidence type="ECO:0000256" key="4">
    <source>
        <dbReference type="ARBA" id="ARBA00022679"/>
    </source>
</evidence>
<name>A0A0B5FNE7_9BACT</name>
<feature type="domain" description="GHMP kinase C-terminal" evidence="11">
    <location>
        <begin position="205"/>
        <end position="267"/>
    </location>
</feature>
<feature type="binding site" evidence="9">
    <location>
        <begin position="94"/>
        <end position="104"/>
    </location>
    <ligand>
        <name>ATP</name>
        <dbReference type="ChEBI" id="CHEBI:30616"/>
    </ligand>
</feature>
<dbReference type="KEGG" id="gsb:GSUB_05570"/>
<dbReference type="SUPFAM" id="SSF55060">
    <property type="entry name" value="GHMP Kinase, C-terminal domain"/>
    <property type="match status" value="1"/>
</dbReference>
<gene>
    <name evidence="9" type="primary">ispE</name>
    <name evidence="12" type="ORF">GSUB_05570</name>
</gene>
<proteinExistence type="inferred from homology"/>
<comment type="pathway">
    <text evidence="9">Isoprenoid biosynthesis; isopentenyl diphosphate biosynthesis via DXP pathway; isopentenyl diphosphate from 1-deoxy-D-xylulose 5-phosphate: step 3/6.</text>
</comment>
<dbReference type="HOGENOM" id="CLU_053057_1_1_7"/>